<evidence type="ECO:0000313" key="1">
    <source>
        <dbReference type="EMBL" id="SCC16263.1"/>
    </source>
</evidence>
<gene>
    <name evidence="1" type="ORF">BC05F1_01838</name>
</gene>
<organism evidence="1 2">
    <name type="scientific">Bacillus wiedmannii</name>
    <dbReference type="NCBI Taxonomy" id="1890302"/>
    <lineage>
        <taxon>Bacteria</taxon>
        <taxon>Bacillati</taxon>
        <taxon>Bacillota</taxon>
        <taxon>Bacilli</taxon>
        <taxon>Bacillales</taxon>
        <taxon>Bacillaceae</taxon>
        <taxon>Bacillus</taxon>
        <taxon>Bacillus cereus group</taxon>
    </lineage>
</organism>
<dbReference type="Proteomes" id="UP000196052">
    <property type="component" value="Unassembled WGS sequence"/>
</dbReference>
<dbReference type="EMBL" id="FMBE01000013">
    <property type="protein sequence ID" value="SCC16263.1"/>
    <property type="molecule type" value="Genomic_DNA"/>
</dbReference>
<name>A0A1C4CBA3_9BACI</name>
<evidence type="ECO:0000313" key="2">
    <source>
        <dbReference type="Proteomes" id="UP000196052"/>
    </source>
</evidence>
<proteinExistence type="predicted"/>
<reference evidence="2" key="1">
    <citation type="submission" date="2016-08" db="EMBL/GenBank/DDBJ databases">
        <authorList>
            <person name="Loux V."/>
            <person name="Rue O."/>
        </authorList>
    </citation>
    <scope>NUCLEOTIDE SEQUENCE [LARGE SCALE GENOMIC DNA]</scope>
    <source>
        <strain evidence="2">INRA Bc05-F1</strain>
    </source>
</reference>
<protein>
    <submittedName>
        <fullName evidence="1">Uncharacterized protein</fullName>
    </submittedName>
</protein>
<sequence length="8" mass="839">MLVGEGPH</sequence>
<accession>A0A1C4CBA3</accession>